<protein>
    <submittedName>
        <fullName evidence="1">Uncharacterized protein</fullName>
    </submittedName>
</protein>
<dbReference type="STRING" id="269796.Rru_A2888"/>
<gene>
    <name evidence="1" type="ordered locus">Rru_A2888</name>
</gene>
<evidence type="ECO:0000313" key="1">
    <source>
        <dbReference type="EMBL" id="ABC23685.1"/>
    </source>
</evidence>
<dbReference type="Proteomes" id="UP000001929">
    <property type="component" value="Chromosome"/>
</dbReference>
<sequence length="230" mass="25241">MARLAEYMAGLAALLGNEKSVHFLRLDPGSIEIVHRVDLEDRPKVEDRLASLRLGNAPADAVKAHHLIDNMLANDNATGVLTSGQDLVVIAFTGGKRPKSLDYGTFSQPGSFDGIPIKVGGLGELVPIHLQEIGPALFVHNCVATRAIARDVAKYLFQSPIRAHGEGRWKREANDGWTLKRFVITSFEPLDDAPLESVVARLRDIDGNGWRDVTRPLKVLRDIRGEEITP</sequence>
<dbReference type="HOGENOM" id="CLU_098288_0_0_5"/>
<dbReference type="eggNOG" id="ENOG5032S4K">
    <property type="taxonomic scope" value="Bacteria"/>
</dbReference>
<dbReference type="AlphaFoldDB" id="Q2RQB0"/>
<organism evidence="1 2">
    <name type="scientific">Rhodospirillum rubrum (strain ATCC 11170 / ATH 1.1.1 / DSM 467 / LMG 4362 / NCIMB 8255 / S1)</name>
    <dbReference type="NCBI Taxonomy" id="269796"/>
    <lineage>
        <taxon>Bacteria</taxon>
        <taxon>Pseudomonadati</taxon>
        <taxon>Pseudomonadota</taxon>
        <taxon>Alphaproteobacteria</taxon>
        <taxon>Rhodospirillales</taxon>
        <taxon>Rhodospirillaceae</taxon>
        <taxon>Rhodospirillum</taxon>
    </lineage>
</organism>
<dbReference type="EMBL" id="CP000230">
    <property type="protein sequence ID" value="ABC23685.1"/>
    <property type="molecule type" value="Genomic_DNA"/>
</dbReference>
<proteinExistence type="predicted"/>
<accession>Q2RQB0</accession>
<keyword evidence="2" id="KW-1185">Reference proteome</keyword>
<name>Q2RQB0_RHORT</name>
<dbReference type="EnsemblBacteria" id="ABC23685">
    <property type="protein sequence ID" value="ABC23685"/>
    <property type="gene ID" value="Rru_A2888"/>
</dbReference>
<reference evidence="1 2" key="1">
    <citation type="journal article" date="2011" name="Stand. Genomic Sci.">
        <title>Complete genome sequence of Rhodospirillum rubrum type strain (S1).</title>
        <authorList>
            <person name="Munk A.C."/>
            <person name="Copeland A."/>
            <person name="Lucas S."/>
            <person name="Lapidus A."/>
            <person name="Del Rio T.G."/>
            <person name="Barry K."/>
            <person name="Detter J.C."/>
            <person name="Hammon N."/>
            <person name="Israni S."/>
            <person name="Pitluck S."/>
            <person name="Brettin T."/>
            <person name="Bruce D."/>
            <person name="Han C."/>
            <person name="Tapia R."/>
            <person name="Gilna P."/>
            <person name="Schmutz J."/>
            <person name="Larimer F."/>
            <person name="Land M."/>
            <person name="Kyrpides N.C."/>
            <person name="Mavromatis K."/>
            <person name="Richardson P."/>
            <person name="Rohde M."/>
            <person name="Goker M."/>
            <person name="Klenk H.P."/>
            <person name="Zhang Y."/>
            <person name="Roberts G.P."/>
            <person name="Reslewic S."/>
            <person name="Schwartz D.C."/>
        </authorList>
    </citation>
    <scope>NUCLEOTIDE SEQUENCE [LARGE SCALE GENOMIC DNA]</scope>
    <source>
        <strain evidence="2">ATCC 11170 / ATH 1.1.1 / DSM 467 / LMG 4362 / NCIMB 8255 / S1</strain>
    </source>
</reference>
<dbReference type="KEGG" id="rru:Rru_A2888"/>
<evidence type="ECO:0000313" key="2">
    <source>
        <dbReference type="Proteomes" id="UP000001929"/>
    </source>
</evidence>